<reference evidence="1 2" key="1">
    <citation type="journal article" date="2021" name="BMC Biol.">
        <title>Horizontally acquired antibacterial genes associated with adaptive radiation of ladybird beetles.</title>
        <authorList>
            <person name="Li H.S."/>
            <person name="Tang X.F."/>
            <person name="Huang Y.H."/>
            <person name="Xu Z.Y."/>
            <person name="Chen M.L."/>
            <person name="Du X.Y."/>
            <person name="Qiu B.Y."/>
            <person name="Chen P.T."/>
            <person name="Zhang W."/>
            <person name="Slipinski A."/>
            <person name="Escalona H.E."/>
            <person name="Waterhouse R.M."/>
            <person name="Zwick A."/>
            <person name="Pang H."/>
        </authorList>
    </citation>
    <scope>NUCLEOTIDE SEQUENCE [LARGE SCALE GENOMIC DNA]</scope>
    <source>
        <strain evidence="1">SYSU2018</strain>
    </source>
</reference>
<evidence type="ECO:0000313" key="2">
    <source>
        <dbReference type="Proteomes" id="UP001516400"/>
    </source>
</evidence>
<organism evidence="1 2">
    <name type="scientific">Cryptolaemus montrouzieri</name>
    <dbReference type="NCBI Taxonomy" id="559131"/>
    <lineage>
        <taxon>Eukaryota</taxon>
        <taxon>Metazoa</taxon>
        <taxon>Ecdysozoa</taxon>
        <taxon>Arthropoda</taxon>
        <taxon>Hexapoda</taxon>
        <taxon>Insecta</taxon>
        <taxon>Pterygota</taxon>
        <taxon>Neoptera</taxon>
        <taxon>Endopterygota</taxon>
        <taxon>Coleoptera</taxon>
        <taxon>Polyphaga</taxon>
        <taxon>Cucujiformia</taxon>
        <taxon>Coccinelloidea</taxon>
        <taxon>Coccinellidae</taxon>
        <taxon>Scymninae</taxon>
        <taxon>Scymnini</taxon>
        <taxon>Cryptolaemus</taxon>
    </lineage>
</organism>
<dbReference type="AlphaFoldDB" id="A0ABD2MRX0"/>
<sequence>MVGENLPRILYKKVEDKSVQAFVADQFRSKAIQANVQLMDQALSPTKLPLTSSVIYSI</sequence>
<proteinExistence type="predicted"/>
<gene>
    <name evidence="1" type="ORF">HHI36_008288</name>
</gene>
<dbReference type="EMBL" id="JABFTP020000021">
    <property type="protein sequence ID" value="KAL3269206.1"/>
    <property type="molecule type" value="Genomic_DNA"/>
</dbReference>
<name>A0ABD2MRX0_9CUCU</name>
<dbReference type="Proteomes" id="UP001516400">
    <property type="component" value="Unassembled WGS sequence"/>
</dbReference>
<keyword evidence="2" id="KW-1185">Reference proteome</keyword>
<accession>A0ABD2MRX0</accession>
<feature type="non-terminal residue" evidence="1">
    <location>
        <position position="58"/>
    </location>
</feature>
<evidence type="ECO:0000313" key="1">
    <source>
        <dbReference type="EMBL" id="KAL3269206.1"/>
    </source>
</evidence>
<protein>
    <submittedName>
        <fullName evidence="1">Uncharacterized protein</fullName>
    </submittedName>
</protein>
<comment type="caution">
    <text evidence="1">The sequence shown here is derived from an EMBL/GenBank/DDBJ whole genome shotgun (WGS) entry which is preliminary data.</text>
</comment>